<dbReference type="InterPro" id="IPR035906">
    <property type="entry name" value="MetI-like_sf"/>
</dbReference>
<evidence type="ECO:0000259" key="9">
    <source>
        <dbReference type="PROSITE" id="PS50928"/>
    </source>
</evidence>
<keyword evidence="3" id="KW-1003">Cell membrane</keyword>
<comment type="caution">
    <text evidence="10">The sequence shown here is derived from an EMBL/GenBank/DDBJ whole genome shotgun (WGS) entry which is preliminary data.</text>
</comment>
<feature type="transmembrane region" description="Helical" evidence="8">
    <location>
        <begin position="164"/>
        <end position="185"/>
    </location>
</feature>
<dbReference type="Gene3D" id="1.10.3720.10">
    <property type="entry name" value="MetI-like"/>
    <property type="match status" value="2"/>
</dbReference>
<evidence type="ECO:0000256" key="5">
    <source>
        <dbReference type="ARBA" id="ARBA00022692"/>
    </source>
</evidence>
<reference evidence="10 11" key="1">
    <citation type="journal article" date="2019" name="Int. J. Syst. Evol. Microbiol.">
        <title>The Global Catalogue of Microorganisms (GCM) 10K type strain sequencing project: providing services to taxonomists for standard genome sequencing and annotation.</title>
        <authorList>
            <consortium name="The Broad Institute Genomics Platform"/>
            <consortium name="The Broad Institute Genome Sequencing Center for Infectious Disease"/>
            <person name="Wu L."/>
            <person name="Ma J."/>
        </authorList>
    </citation>
    <scope>NUCLEOTIDE SEQUENCE [LARGE SCALE GENOMIC DNA]</scope>
    <source>
        <strain evidence="10 11">XZGYJ-43</strain>
    </source>
</reference>
<evidence type="ECO:0000256" key="6">
    <source>
        <dbReference type="ARBA" id="ARBA00022989"/>
    </source>
</evidence>
<comment type="similarity">
    <text evidence="8">Belongs to the binding-protein-dependent transport system permease family.</text>
</comment>
<dbReference type="PANTHER" id="PTHR43357">
    <property type="entry name" value="INNER MEMBRANE ABC TRANSPORTER PERMEASE PROTEIN YDCV"/>
    <property type="match status" value="1"/>
</dbReference>
<feature type="domain" description="ABC transmembrane type-1" evidence="9">
    <location>
        <begin position="85"/>
        <end position="285"/>
    </location>
</feature>
<evidence type="ECO:0000313" key="11">
    <source>
        <dbReference type="Proteomes" id="UP001596447"/>
    </source>
</evidence>
<dbReference type="AlphaFoldDB" id="A0ABD5Z2I4"/>
<evidence type="ECO:0000313" key="10">
    <source>
        <dbReference type="EMBL" id="MFC7199460.1"/>
    </source>
</evidence>
<keyword evidence="2 8" id="KW-0813">Transport</keyword>
<dbReference type="PROSITE" id="PS50928">
    <property type="entry name" value="ABC_TM1"/>
    <property type="match status" value="2"/>
</dbReference>
<evidence type="ECO:0000256" key="1">
    <source>
        <dbReference type="ARBA" id="ARBA00004429"/>
    </source>
</evidence>
<dbReference type="Pfam" id="PF00528">
    <property type="entry name" value="BPD_transp_1"/>
    <property type="match status" value="2"/>
</dbReference>
<keyword evidence="5 8" id="KW-0812">Transmembrane</keyword>
<feature type="transmembrane region" description="Helical" evidence="8">
    <location>
        <begin position="84"/>
        <end position="108"/>
    </location>
</feature>
<evidence type="ECO:0000256" key="8">
    <source>
        <dbReference type="RuleBase" id="RU363032"/>
    </source>
</evidence>
<organism evidence="10 11">
    <name type="scientific">Halospeciosus flavus</name>
    <dbReference type="NCBI Taxonomy" id="3032283"/>
    <lineage>
        <taxon>Archaea</taxon>
        <taxon>Methanobacteriati</taxon>
        <taxon>Methanobacteriota</taxon>
        <taxon>Stenosarchaea group</taxon>
        <taxon>Halobacteria</taxon>
        <taxon>Halobacteriales</taxon>
        <taxon>Halobacteriaceae</taxon>
        <taxon>Halospeciosus</taxon>
    </lineage>
</organism>
<feature type="transmembrane region" description="Helical" evidence="8">
    <location>
        <begin position="266"/>
        <end position="284"/>
    </location>
</feature>
<dbReference type="Proteomes" id="UP001596447">
    <property type="component" value="Unassembled WGS sequence"/>
</dbReference>
<dbReference type="EMBL" id="JBHTAR010000011">
    <property type="protein sequence ID" value="MFC7199460.1"/>
    <property type="molecule type" value="Genomic_DNA"/>
</dbReference>
<protein>
    <submittedName>
        <fullName evidence="10">ABC transporter permease</fullName>
    </submittedName>
</protein>
<feature type="domain" description="ABC transmembrane type-1" evidence="9">
    <location>
        <begin position="358"/>
        <end position="548"/>
    </location>
</feature>
<keyword evidence="7 8" id="KW-0472">Membrane</keyword>
<feature type="transmembrane region" description="Helical" evidence="8">
    <location>
        <begin position="25"/>
        <end position="47"/>
    </location>
</feature>
<feature type="transmembrane region" description="Helical" evidence="8">
    <location>
        <begin position="396"/>
        <end position="418"/>
    </location>
</feature>
<sequence>MSTDDRLQRLADQTSLGEDRESLPLGLTLVSGAIAAVVLSPVLWLFVQGFDVTAQLSLTPFVVEFDANVFGALGELLQASTLDVLLNSLLLVIAVTAGSLVIGVPLAVLTVQTDLPFRRFWTVVCALPLVVPSYIGAFAFVSAFGPRGVLADLLEPLGIAEIPVIYGFEGAALVLTLFTYPYVFLTTRASLLSFDATQFEAARTLGHSPLAAFRRVTLPQILPGVTAGALLVALYALSDFGTPAIMHYDAFTRVIFVEYNTFARDFAALLSIQLLLVTVVILAIESQVGGGDTSAYVTRGQGRSDRVGLGWLKLPATLFCAAVAFLCLVVPMGVLVMWLFRSAPGYGAVGFEFEWVYGFNSVYVSVLAALAAVVLAVPVAYLSARTDSAITTVIDRATYVGYAAPGVVLGLALVFFGANFAPSLYQTLPLLVFAYVVRFLPQAVGTVRSSVLQVDPKLTEAARTLGHSPRTAFRKVTLPLIAPGVAAGAALVFLTTMKELPATLLLHPTGFDTLVTYIWLVQGAGYYGRAAVPALVLVGISALSMVVILARERYNG</sequence>
<name>A0ABD5Z2I4_9EURY</name>
<dbReference type="RefSeq" id="WP_279529392.1">
    <property type="nucleotide sequence ID" value="NZ_CP122312.1"/>
</dbReference>
<evidence type="ECO:0000256" key="3">
    <source>
        <dbReference type="ARBA" id="ARBA00022475"/>
    </source>
</evidence>
<dbReference type="PANTHER" id="PTHR43357:SF3">
    <property type="entry name" value="FE(3+)-TRANSPORT SYSTEM PERMEASE PROTEIN FBPB 2"/>
    <property type="match status" value="1"/>
</dbReference>
<feature type="transmembrane region" description="Helical" evidence="8">
    <location>
        <begin position="221"/>
        <end position="246"/>
    </location>
</feature>
<feature type="transmembrane region" description="Helical" evidence="8">
    <location>
        <begin position="316"/>
        <end position="340"/>
    </location>
</feature>
<proteinExistence type="inferred from homology"/>
<evidence type="ECO:0000256" key="2">
    <source>
        <dbReference type="ARBA" id="ARBA00022448"/>
    </source>
</evidence>
<dbReference type="SUPFAM" id="SSF161098">
    <property type="entry name" value="MetI-like"/>
    <property type="match status" value="2"/>
</dbReference>
<accession>A0ABD5Z2I4</accession>
<keyword evidence="4" id="KW-0997">Cell inner membrane</keyword>
<feature type="transmembrane region" description="Helical" evidence="8">
    <location>
        <begin position="120"/>
        <end position="144"/>
    </location>
</feature>
<feature type="transmembrane region" description="Helical" evidence="8">
    <location>
        <begin position="530"/>
        <end position="550"/>
    </location>
</feature>
<keyword evidence="6 8" id="KW-1133">Transmembrane helix</keyword>
<evidence type="ECO:0000256" key="7">
    <source>
        <dbReference type="ARBA" id="ARBA00023136"/>
    </source>
</evidence>
<keyword evidence="11" id="KW-1185">Reference proteome</keyword>
<dbReference type="CDD" id="cd06261">
    <property type="entry name" value="TM_PBP2"/>
    <property type="match status" value="2"/>
</dbReference>
<gene>
    <name evidence="10" type="ORF">ACFQJ9_08555</name>
</gene>
<dbReference type="GO" id="GO:0005886">
    <property type="term" value="C:plasma membrane"/>
    <property type="evidence" value="ECO:0007669"/>
    <property type="project" value="UniProtKB-SubCell"/>
</dbReference>
<feature type="transmembrane region" description="Helical" evidence="8">
    <location>
        <begin position="476"/>
        <end position="497"/>
    </location>
</feature>
<feature type="transmembrane region" description="Helical" evidence="8">
    <location>
        <begin position="360"/>
        <end position="384"/>
    </location>
</feature>
<dbReference type="InterPro" id="IPR000515">
    <property type="entry name" value="MetI-like"/>
</dbReference>
<comment type="subcellular location">
    <subcellularLocation>
        <location evidence="1">Cell inner membrane</location>
        <topology evidence="1">Multi-pass membrane protein</topology>
    </subcellularLocation>
    <subcellularLocation>
        <location evidence="8">Cell membrane</location>
        <topology evidence="8">Multi-pass membrane protein</topology>
    </subcellularLocation>
</comment>
<evidence type="ECO:0000256" key="4">
    <source>
        <dbReference type="ARBA" id="ARBA00022519"/>
    </source>
</evidence>